<dbReference type="InterPro" id="IPR036770">
    <property type="entry name" value="Ankyrin_rpt-contain_sf"/>
</dbReference>
<keyword evidence="2" id="KW-0677">Repeat</keyword>
<keyword evidence="9" id="KW-1185">Reference proteome</keyword>
<evidence type="ECO:0000256" key="2">
    <source>
        <dbReference type="ARBA" id="ARBA00022737"/>
    </source>
</evidence>
<sequence>MTQSGWPSALFGVGNTLRKLGRYAEALDKYERLCQLSGKLHPNFCTFLNWFAHLPELWLRVHGPKECIVRMQREKNGVECLEYQSSILPWMMSLALAQYASGQVRGFCSVSSTRAPGPVQAGDVPAACFAGCTAMVAAEWYPAAFEFLLDEAPLPSNRLAAHMPSSQSRSQAALYAGTCGDLWRCTPGALGWLRRVRNTQRSSMALSAARSSAAATPRPWRLCGAWWKGPNSTEQTCRDVLFCCVQGVFVDAAPDCAAFPRYNLLHSVCSVPAMSAGCEEELAGVVKSLLAQGIDVSALAGSGLKALHMAVYYCAGPEVVALLIEGGADPVDGSSPDAPLGLACNQGNPRELDAMLAHCPGLAHERVVAQDGGGGVTAMSVLERVLFDLFESSCLVCLDGGPKCQRCQHPDVPHHPTCSFLECLTILVKHGLRQTPMVARWLKDRLQGVQPSQRRHFKRAADHFEAACKAAAAAGAAAVAGDRADGTAGAAGAAEGPLRRCSGCKMQRLFYCGRECQVAGWPEHKAECKRVQAAAAAAAEPADGAQA</sequence>
<evidence type="ECO:0000256" key="5">
    <source>
        <dbReference type="ARBA" id="ARBA00022833"/>
    </source>
</evidence>
<dbReference type="Gene3D" id="1.25.40.20">
    <property type="entry name" value="Ankyrin repeat-containing domain"/>
    <property type="match status" value="1"/>
</dbReference>
<dbReference type="EMBL" id="LHPF02000002">
    <property type="protein sequence ID" value="PSC75700.1"/>
    <property type="molecule type" value="Genomic_DNA"/>
</dbReference>
<evidence type="ECO:0000313" key="8">
    <source>
        <dbReference type="EMBL" id="PSC75700.1"/>
    </source>
</evidence>
<dbReference type="SUPFAM" id="SSF48403">
    <property type="entry name" value="Ankyrin repeat"/>
    <property type="match status" value="1"/>
</dbReference>
<dbReference type="InterPro" id="IPR019734">
    <property type="entry name" value="TPR_rpt"/>
</dbReference>
<keyword evidence="3" id="KW-0863">Zinc-finger</keyword>
<proteinExistence type="predicted"/>
<dbReference type="OrthoDB" id="2519255at2759"/>
<dbReference type="AlphaFoldDB" id="A0A2P6VNP5"/>
<dbReference type="GO" id="GO:0008270">
    <property type="term" value="F:zinc ion binding"/>
    <property type="evidence" value="ECO:0007669"/>
    <property type="project" value="UniProtKB-KW"/>
</dbReference>
<evidence type="ECO:0000313" key="9">
    <source>
        <dbReference type="Proteomes" id="UP000239649"/>
    </source>
</evidence>
<dbReference type="SUPFAM" id="SSF144232">
    <property type="entry name" value="HIT/MYND zinc finger-like"/>
    <property type="match status" value="1"/>
</dbReference>
<dbReference type="Pfam" id="PF07719">
    <property type="entry name" value="TPR_2"/>
    <property type="match status" value="1"/>
</dbReference>
<evidence type="ECO:0000259" key="7">
    <source>
        <dbReference type="Pfam" id="PF01753"/>
    </source>
</evidence>
<evidence type="ECO:0000256" key="1">
    <source>
        <dbReference type="ARBA" id="ARBA00022723"/>
    </source>
</evidence>
<keyword evidence="1" id="KW-0479">Metal-binding</keyword>
<keyword evidence="4 6" id="KW-0802">TPR repeat</keyword>
<dbReference type="Proteomes" id="UP000239649">
    <property type="component" value="Unassembled WGS sequence"/>
</dbReference>
<reference evidence="8 9" key="1">
    <citation type="journal article" date="2018" name="Plant J.">
        <title>Genome sequences of Chlorella sorokiniana UTEX 1602 and Micractinium conductrix SAG 241.80: implications to maltose excretion by a green alga.</title>
        <authorList>
            <person name="Arriola M.B."/>
            <person name="Velmurugan N."/>
            <person name="Zhang Y."/>
            <person name="Plunkett M.H."/>
            <person name="Hondzo H."/>
            <person name="Barney B.M."/>
        </authorList>
    </citation>
    <scope>NUCLEOTIDE SEQUENCE [LARGE SCALE GENOMIC DNA]</scope>
    <source>
        <strain evidence="8 9">SAG 241.80</strain>
    </source>
</reference>
<comment type="caution">
    <text evidence="8">The sequence shown here is derived from an EMBL/GenBank/DDBJ whole genome shotgun (WGS) entry which is preliminary data.</text>
</comment>
<evidence type="ECO:0000256" key="6">
    <source>
        <dbReference type="PROSITE-ProRule" id="PRU00339"/>
    </source>
</evidence>
<evidence type="ECO:0000256" key="3">
    <source>
        <dbReference type="ARBA" id="ARBA00022771"/>
    </source>
</evidence>
<evidence type="ECO:0000256" key="4">
    <source>
        <dbReference type="ARBA" id="ARBA00022803"/>
    </source>
</evidence>
<feature type="domain" description="MYND-type" evidence="7">
    <location>
        <begin position="498"/>
        <end position="528"/>
    </location>
</feature>
<gene>
    <name evidence="8" type="ORF">C2E20_1116</name>
</gene>
<dbReference type="InterPro" id="IPR002893">
    <property type="entry name" value="Znf_MYND"/>
</dbReference>
<organism evidence="8 9">
    <name type="scientific">Micractinium conductrix</name>
    <dbReference type="NCBI Taxonomy" id="554055"/>
    <lineage>
        <taxon>Eukaryota</taxon>
        <taxon>Viridiplantae</taxon>
        <taxon>Chlorophyta</taxon>
        <taxon>core chlorophytes</taxon>
        <taxon>Trebouxiophyceae</taxon>
        <taxon>Chlorellales</taxon>
        <taxon>Chlorellaceae</taxon>
        <taxon>Chlorella clade</taxon>
        <taxon>Micractinium</taxon>
    </lineage>
</organism>
<name>A0A2P6VNP5_9CHLO</name>
<feature type="repeat" description="TPR" evidence="6">
    <location>
        <begin position="7"/>
        <end position="40"/>
    </location>
</feature>
<dbReference type="Pfam" id="PF01753">
    <property type="entry name" value="zf-MYND"/>
    <property type="match status" value="1"/>
</dbReference>
<keyword evidence="5" id="KW-0862">Zinc</keyword>
<protein>
    <submittedName>
        <fullName evidence="8">MYND finger domain containing isoform A</fullName>
    </submittedName>
</protein>
<dbReference type="InterPro" id="IPR013105">
    <property type="entry name" value="TPR_2"/>
</dbReference>
<dbReference type="PROSITE" id="PS50005">
    <property type="entry name" value="TPR"/>
    <property type="match status" value="1"/>
</dbReference>
<dbReference type="Gene3D" id="6.10.140.2220">
    <property type="match status" value="1"/>
</dbReference>
<accession>A0A2P6VNP5</accession>